<accession>A0A916JB32</accession>
<dbReference type="Proteomes" id="UP000680038">
    <property type="component" value="Unassembled WGS sequence"/>
</dbReference>
<proteinExistence type="predicted"/>
<keyword evidence="2" id="KW-1185">Reference proteome</keyword>
<name>A0A916JB32_9BACT</name>
<sequence>MKRSLTEKETIRFCPVNRDEWRAWLEENHAQEKSVWLIYYKKNASGRLLSWSDAVDEALCFGWIDSTARGIDNERYMQLFSRRKPNSTWSKINKAKVERLIHAGLMTQPGLDSIEIAKRNGSWTILDDVEELVIPDDLQQALSDKPGGNAFFLKLSKSERRSLLQWLVMAKRLETRQNRILEIVACAEQQIKPKIIQWKKPE</sequence>
<protein>
    <recommendedName>
        <fullName evidence="3">YdeI/OmpD-associated family protein</fullName>
    </recommendedName>
</protein>
<evidence type="ECO:0008006" key="3">
    <source>
        <dbReference type="Google" id="ProtNLM"/>
    </source>
</evidence>
<dbReference type="RefSeq" id="WP_229252753.1">
    <property type="nucleotide sequence ID" value="NZ_CAJRAF010000002.1"/>
</dbReference>
<reference evidence="1" key="1">
    <citation type="submission" date="2021-04" db="EMBL/GenBank/DDBJ databases">
        <authorList>
            <person name="Rodrigo-Torres L."/>
            <person name="Arahal R. D."/>
            <person name="Lucena T."/>
        </authorList>
    </citation>
    <scope>NUCLEOTIDE SEQUENCE</scope>
    <source>
        <strain evidence="1">CECT 9275</strain>
    </source>
</reference>
<dbReference type="EMBL" id="CAJRAF010000002">
    <property type="protein sequence ID" value="CAG5001012.1"/>
    <property type="molecule type" value="Genomic_DNA"/>
</dbReference>
<comment type="caution">
    <text evidence="1">The sequence shown here is derived from an EMBL/GenBank/DDBJ whole genome shotgun (WGS) entry which is preliminary data.</text>
</comment>
<dbReference type="AlphaFoldDB" id="A0A916JB32"/>
<evidence type="ECO:0000313" key="1">
    <source>
        <dbReference type="EMBL" id="CAG5001012.1"/>
    </source>
</evidence>
<dbReference type="Pfam" id="PF13376">
    <property type="entry name" value="OmdA"/>
    <property type="match status" value="1"/>
</dbReference>
<gene>
    <name evidence="1" type="ORF">DYBT9275_02577</name>
</gene>
<organism evidence="1 2">
    <name type="scientific">Dyadobacter helix</name>
    <dbReference type="NCBI Taxonomy" id="2822344"/>
    <lineage>
        <taxon>Bacteria</taxon>
        <taxon>Pseudomonadati</taxon>
        <taxon>Bacteroidota</taxon>
        <taxon>Cytophagia</taxon>
        <taxon>Cytophagales</taxon>
        <taxon>Spirosomataceae</taxon>
        <taxon>Dyadobacter</taxon>
    </lineage>
</organism>
<evidence type="ECO:0000313" key="2">
    <source>
        <dbReference type="Proteomes" id="UP000680038"/>
    </source>
</evidence>